<protein>
    <submittedName>
        <fullName evidence="1">Protein SWEETIE</fullName>
    </submittedName>
</protein>
<accession>A0A834WAL2</accession>
<organism evidence="1 2">
    <name type="scientific">Senna tora</name>
    <dbReference type="NCBI Taxonomy" id="362788"/>
    <lineage>
        <taxon>Eukaryota</taxon>
        <taxon>Viridiplantae</taxon>
        <taxon>Streptophyta</taxon>
        <taxon>Embryophyta</taxon>
        <taxon>Tracheophyta</taxon>
        <taxon>Spermatophyta</taxon>
        <taxon>Magnoliopsida</taxon>
        <taxon>eudicotyledons</taxon>
        <taxon>Gunneridae</taxon>
        <taxon>Pentapetalae</taxon>
        <taxon>rosids</taxon>
        <taxon>fabids</taxon>
        <taxon>Fabales</taxon>
        <taxon>Fabaceae</taxon>
        <taxon>Caesalpinioideae</taxon>
        <taxon>Cassia clade</taxon>
        <taxon>Senna</taxon>
    </lineage>
</organism>
<sequence length="151" mass="16980">MTQSEGDQRSPGIIPLAVKDAFSIIQENGSATHIMNPNKWKLGSPYSTKPEQWFWFWTADKLSVVLVLATLGLAMDILLCYESGLVHIQQGVACLINAPTLRHLAVSTLRHLIEKDPDSVIVEHVEDSLFVMLDEETDSEYVKQNYLSFSF</sequence>
<name>A0A834WAL2_9FABA</name>
<reference evidence="1" key="1">
    <citation type="submission" date="2020-09" db="EMBL/GenBank/DDBJ databases">
        <title>Genome-Enabled Discovery of Anthraquinone Biosynthesis in Senna tora.</title>
        <authorList>
            <person name="Kang S.-H."/>
            <person name="Pandey R.P."/>
            <person name="Lee C.-M."/>
            <person name="Sim J.-S."/>
            <person name="Jeong J.-T."/>
            <person name="Choi B.-S."/>
            <person name="Jung M."/>
            <person name="Ginzburg D."/>
            <person name="Zhao K."/>
            <person name="Won S.Y."/>
            <person name="Oh T.-J."/>
            <person name="Yu Y."/>
            <person name="Kim N.-H."/>
            <person name="Lee O.R."/>
            <person name="Lee T.-H."/>
            <person name="Bashyal P."/>
            <person name="Kim T.-S."/>
            <person name="Lee W.-H."/>
            <person name="Kawkins C."/>
            <person name="Kim C.-K."/>
            <person name="Kim J.S."/>
            <person name="Ahn B.O."/>
            <person name="Rhee S.Y."/>
            <person name="Sohng J.K."/>
        </authorList>
    </citation>
    <scope>NUCLEOTIDE SEQUENCE</scope>
    <source>
        <tissue evidence="1">Leaf</tissue>
    </source>
</reference>
<evidence type="ECO:0000313" key="2">
    <source>
        <dbReference type="Proteomes" id="UP000634136"/>
    </source>
</evidence>
<evidence type="ECO:0000313" key="1">
    <source>
        <dbReference type="EMBL" id="KAF7811956.1"/>
    </source>
</evidence>
<comment type="caution">
    <text evidence="1">The sequence shown here is derived from an EMBL/GenBank/DDBJ whole genome shotgun (WGS) entry which is preliminary data.</text>
</comment>
<dbReference type="PANTHER" id="PTHR46975">
    <property type="entry name" value="PROTEIN SWEETIE"/>
    <property type="match status" value="1"/>
</dbReference>
<dbReference type="GO" id="GO:0005975">
    <property type="term" value="P:carbohydrate metabolic process"/>
    <property type="evidence" value="ECO:0007669"/>
    <property type="project" value="InterPro"/>
</dbReference>
<keyword evidence="2" id="KW-1185">Reference proteome</keyword>
<proteinExistence type="predicted"/>
<dbReference type="Proteomes" id="UP000634136">
    <property type="component" value="Unassembled WGS sequence"/>
</dbReference>
<dbReference type="InterPro" id="IPR044218">
    <property type="entry name" value="SWEETIE"/>
</dbReference>
<dbReference type="PANTHER" id="PTHR46975:SF2">
    <property type="entry name" value="PROTEIN SWEETIE"/>
    <property type="match status" value="1"/>
</dbReference>
<dbReference type="EMBL" id="JAAIUW010000010">
    <property type="protein sequence ID" value="KAF7811956.1"/>
    <property type="molecule type" value="Genomic_DNA"/>
</dbReference>
<dbReference type="OrthoDB" id="192608at2759"/>
<dbReference type="AlphaFoldDB" id="A0A834WAL2"/>
<gene>
    <name evidence="1" type="ORF">G2W53_032932</name>
</gene>